<feature type="region of interest" description="Disordered" evidence="1">
    <location>
        <begin position="127"/>
        <end position="150"/>
    </location>
</feature>
<dbReference type="EMBL" id="GEBQ01007974">
    <property type="protein sequence ID" value="JAT32003.1"/>
    <property type="molecule type" value="Transcribed_RNA"/>
</dbReference>
<organism evidence="2">
    <name type="scientific">Graphocephala atropunctata</name>
    <dbReference type="NCBI Taxonomy" id="36148"/>
    <lineage>
        <taxon>Eukaryota</taxon>
        <taxon>Metazoa</taxon>
        <taxon>Ecdysozoa</taxon>
        <taxon>Arthropoda</taxon>
        <taxon>Hexapoda</taxon>
        <taxon>Insecta</taxon>
        <taxon>Pterygota</taxon>
        <taxon>Neoptera</taxon>
        <taxon>Paraneoptera</taxon>
        <taxon>Hemiptera</taxon>
        <taxon>Auchenorrhyncha</taxon>
        <taxon>Membracoidea</taxon>
        <taxon>Cicadellidae</taxon>
        <taxon>Cicadellinae</taxon>
        <taxon>Cicadellini</taxon>
        <taxon>Graphocephala</taxon>
    </lineage>
</organism>
<evidence type="ECO:0000313" key="2">
    <source>
        <dbReference type="EMBL" id="JAT32003.1"/>
    </source>
</evidence>
<gene>
    <name evidence="2" type="ORF">g.51604</name>
</gene>
<feature type="compositionally biased region" description="Polar residues" evidence="1">
    <location>
        <begin position="138"/>
        <end position="150"/>
    </location>
</feature>
<reference evidence="2" key="1">
    <citation type="submission" date="2015-11" db="EMBL/GenBank/DDBJ databases">
        <title>De novo transcriptome assembly of four potential Pierce s Disease insect vectors from Arizona vineyards.</title>
        <authorList>
            <person name="Tassone E.E."/>
        </authorList>
    </citation>
    <scope>NUCLEOTIDE SEQUENCE</scope>
</reference>
<protein>
    <submittedName>
        <fullName evidence="2">Uncharacterized protein</fullName>
    </submittedName>
</protein>
<dbReference type="AlphaFoldDB" id="A0A1B6M7V1"/>
<feature type="non-terminal residue" evidence="2">
    <location>
        <position position="1"/>
    </location>
</feature>
<feature type="region of interest" description="Disordered" evidence="1">
    <location>
        <begin position="1"/>
        <end position="56"/>
    </location>
</feature>
<feature type="compositionally biased region" description="Basic and acidic residues" evidence="1">
    <location>
        <begin position="127"/>
        <end position="137"/>
    </location>
</feature>
<accession>A0A1B6M7V1</accession>
<proteinExistence type="predicted"/>
<name>A0A1B6M7V1_9HEMI</name>
<feature type="compositionally biased region" description="Polar residues" evidence="1">
    <location>
        <begin position="1"/>
        <end position="12"/>
    </location>
</feature>
<feature type="compositionally biased region" description="Polar residues" evidence="1">
    <location>
        <begin position="43"/>
        <end position="56"/>
    </location>
</feature>
<evidence type="ECO:0000256" key="1">
    <source>
        <dbReference type="SAM" id="MobiDB-lite"/>
    </source>
</evidence>
<sequence>ISTQFQSEPQPNESDRNCGGNSGKAAPISTQFQSGGVDKTPHLNANPNPGCSATAYNNVPPPQFQIHDIQYPLASYKITTESGVPSLQQSHPHRAESIVGVLFNNSTINIRGGSFTPNFTMRDHVTGPNIDRLESKSSLDLQDSTTKQME</sequence>